<dbReference type="AlphaFoldDB" id="A0A512DND0"/>
<reference evidence="1 2" key="1">
    <citation type="submission" date="2019-07" db="EMBL/GenBank/DDBJ databases">
        <title>Whole genome shotgun sequence of Skermanella aerolata NBRC 106429.</title>
        <authorList>
            <person name="Hosoyama A."/>
            <person name="Uohara A."/>
            <person name="Ohji S."/>
            <person name="Ichikawa N."/>
        </authorList>
    </citation>
    <scope>NUCLEOTIDE SEQUENCE [LARGE SCALE GENOMIC DNA]</scope>
    <source>
        <strain evidence="1 2">NBRC 106429</strain>
    </source>
</reference>
<comment type="caution">
    <text evidence="1">The sequence shown here is derived from an EMBL/GenBank/DDBJ whole genome shotgun (WGS) entry which is preliminary data.</text>
</comment>
<evidence type="ECO:0000313" key="2">
    <source>
        <dbReference type="Proteomes" id="UP000321523"/>
    </source>
</evidence>
<protein>
    <recommendedName>
        <fullName evidence="3">DUF433 domain-containing protein</fullName>
    </recommendedName>
</protein>
<dbReference type="Proteomes" id="UP000321523">
    <property type="component" value="Unassembled WGS sequence"/>
</dbReference>
<evidence type="ECO:0008006" key="3">
    <source>
        <dbReference type="Google" id="ProtNLM"/>
    </source>
</evidence>
<evidence type="ECO:0000313" key="1">
    <source>
        <dbReference type="EMBL" id="GEO37981.1"/>
    </source>
</evidence>
<organism evidence="1 2">
    <name type="scientific">Skermanella aerolata</name>
    <dbReference type="NCBI Taxonomy" id="393310"/>
    <lineage>
        <taxon>Bacteria</taxon>
        <taxon>Pseudomonadati</taxon>
        <taxon>Pseudomonadota</taxon>
        <taxon>Alphaproteobacteria</taxon>
        <taxon>Rhodospirillales</taxon>
        <taxon>Azospirillaceae</taxon>
        <taxon>Skermanella</taxon>
    </lineage>
</organism>
<dbReference type="EMBL" id="BJYZ01000008">
    <property type="protein sequence ID" value="GEO37981.1"/>
    <property type="molecule type" value="Genomic_DNA"/>
</dbReference>
<sequence length="132" mass="14450">MFSEDRNAAEFGGQKLNRMEAGFARDAMVLELASLRDLLRSREKAPAQAGQRSDPLLPGTGIAVHSVAALVRPAANGRLDLSEAEAAFPGLSRDQILTAFRHSRACPVRGEAYPADRLMTRIDRMERMLVSD</sequence>
<accession>A0A512DND0</accession>
<proteinExistence type="predicted"/>
<dbReference type="RefSeq" id="WP_044430806.1">
    <property type="nucleotide sequence ID" value="NZ_JBNPXK010000002.1"/>
</dbReference>
<name>A0A512DND0_9PROT</name>
<keyword evidence="2" id="KW-1185">Reference proteome</keyword>
<gene>
    <name evidence="1" type="ORF">SAE02_21290</name>
</gene>